<dbReference type="EMBL" id="CCNE01000009">
    <property type="protein sequence ID" value="CDX53140.1"/>
    <property type="molecule type" value="Genomic_DNA"/>
</dbReference>
<feature type="binding site" evidence="1">
    <location>
        <begin position="290"/>
        <end position="297"/>
    </location>
    <ligand>
        <name>ATP</name>
        <dbReference type="ChEBI" id="CHEBI:30616"/>
    </ligand>
</feature>
<gene>
    <name evidence="4" type="ORF">MPL3365_170277</name>
</gene>
<name>A0A090G642_MESPL</name>
<evidence type="ECO:0000256" key="2">
    <source>
        <dbReference type="PIRSR" id="PIRSR640198-3"/>
    </source>
</evidence>
<protein>
    <recommendedName>
        <fullName evidence="3">Fido domain-containing protein</fullName>
    </recommendedName>
</protein>
<sequence>MRGSAIMHPVLRVPELQGLEKNIYETLVRRGGNGLSQAKIIQFLELAPSSQSSVSRALAKLGAAGLVEKSGTTRDASFSLTAEAKWFAIPGHLRPQVKYDPGRFGSYDPNVAPWLDPASHALMSESVGKGSLELDPSTYTREIAERFLIEMSWASSALEGNTYSLPETEALIKYAEVAGGKSEIEVQMILNHKQAIGWVIDNIATVEIAPETVMRLHAMLMRTLVRQNNLGAVRRDPVSITTSSYVPSSDHTELSMGLSELCWKASTAKDPFEASFALLAGIAYLQPFIDGNKRTGRLLSNIPLLKAGLPPISFIGVGRAAYGIGMTTWYELADTSHLGKAIAEGYAITAPSYLVATTAKRVPRSVEIRMRRRLDEAVAEYLSRAVDSPDLMPSDFVRDAFRDLEGEDLDVIVQSFVDIIVSINELNCVAYGVAPDLVEKYHRVKPGGGPHTLDRRPPA</sequence>
<evidence type="ECO:0000259" key="3">
    <source>
        <dbReference type="PROSITE" id="PS51459"/>
    </source>
</evidence>
<proteinExistence type="predicted"/>
<dbReference type="SUPFAM" id="SSF140931">
    <property type="entry name" value="Fic-like"/>
    <property type="match status" value="1"/>
</dbReference>
<evidence type="ECO:0000256" key="1">
    <source>
        <dbReference type="PIRSR" id="PIRSR640198-2"/>
    </source>
</evidence>
<dbReference type="InterPro" id="IPR040198">
    <property type="entry name" value="Fido_containing"/>
</dbReference>
<dbReference type="Proteomes" id="UP000046122">
    <property type="component" value="Unassembled WGS sequence"/>
</dbReference>
<reference evidence="4 5" key="1">
    <citation type="submission" date="2014-08" db="EMBL/GenBank/DDBJ databases">
        <authorList>
            <person name="Moulin Lionel"/>
        </authorList>
    </citation>
    <scope>NUCLEOTIDE SEQUENCE [LARGE SCALE GENOMIC DNA]</scope>
</reference>
<dbReference type="InterPro" id="IPR003812">
    <property type="entry name" value="Fido"/>
</dbReference>
<dbReference type="GO" id="GO:0005524">
    <property type="term" value="F:ATP binding"/>
    <property type="evidence" value="ECO:0007669"/>
    <property type="project" value="UniProtKB-KW"/>
</dbReference>
<evidence type="ECO:0000313" key="5">
    <source>
        <dbReference type="Proteomes" id="UP000046122"/>
    </source>
</evidence>
<dbReference type="PANTHER" id="PTHR13504">
    <property type="entry name" value="FIDO DOMAIN-CONTAINING PROTEIN DDB_G0283145"/>
    <property type="match status" value="1"/>
</dbReference>
<accession>A0A090G642</accession>
<dbReference type="PANTHER" id="PTHR13504:SF38">
    <property type="entry name" value="FIDO DOMAIN-CONTAINING PROTEIN"/>
    <property type="match status" value="1"/>
</dbReference>
<dbReference type="PROSITE" id="PS51459">
    <property type="entry name" value="FIDO"/>
    <property type="match status" value="1"/>
</dbReference>
<feature type="site" description="Important for autoinhibition of adenylyltransferase activity" evidence="2">
    <location>
        <position position="159"/>
    </location>
</feature>
<dbReference type="InterPro" id="IPR036597">
    <property type="entry name" value="Fido-like_dom_sf"/>
</dbReference>
<evidence type="ECO:0000313" key="4">
    <source>
        <dbReference type="EMBL" id="CDX53140.1"/>
    </source>
</evidence>
<dbReference type="Pfam" id="PF02661">
    <property type="entry name" value="Fic"/>
    <property type="match status" value="1"/>
</dbReference>
<feature type="domain" description="Fido" evidence="3">
    <location>
        <begin position="208"/>
        <end position="344"/>
    </location>
</feature>
<keyword evidence="1" id="KW-0547">Nucleotide-binding</keyword>
<dbReference type="AlphaFoldDB" id="A0A090G642"/>
<dbReference type="Gene3D" id="1.10.3290.10">
    <property type="entry name" value="Fido-like domain"/>
    <property type="match status" value="1"/>
</dbReference>
<organism evidence="4 5">
    <name type="scientific">Mesorhizobium plurifarium</name>
    <dbReference type="NCBI Taxonomy" id="69974"/>
    <lineage>
        <taxon>Bacteria</taxon>
        <taxon>Pseudomonadati</taxon>
        <taxon>Pseudomonadota</taxon>
        <taxon>Alphaproteobacteria</taxon>
        <taxon>Hyphomicrobiales</taxon>
        <taxon>Phyllobacteriaceae</taxon>
        <taxon>Mesorhizobium</taxon>
    </lineage>
</organism>
<keyword evidence="1" id="KW-0067">ATP-binding</keyword>